<feature type="compositionally biased region" description="Pro residues" evidence="1">
    <location>
        <begin position="148"/>
        <end position="174"/>
    </location>
</feature>
<dbReference type="Proteomes" id="UP001219525">
    <property type="component" value="Unassembled WGS sequence"/>
</dbReference>
<comment type="caution">
    <text evidence="3">The sequence shown here is derived from an EMBL/GenBank/DDBJ whole genome shotgun (WGS) entry which is preliminary data.</text>
</comment>
<dbReference type="EMBL" id="JARJCW010000072">
    <property type="protein sequence ID" value="KAJ7198542.1"/>
    <property type="molecule type" value="Genomic_DNA"/>
</dbReference>
<name>A0AAD6Y618_9AGAR</name>
<evidence type="ECO:0000313" key="4">
    <source>
        <dbReference type="Proteomes" id="UP001219525"/>
    </source>
</evidence>
<organism evidence="3 4">
    <name type="scientific">Mycena pura</name>
    <dbReference type="NCBI Taxonomy" id="153505"/>
    <lineage>
        <taxon>Eukaryota</taxon>
        <taxon>Fungi</taxon>
        <taxon>Dikarya</taxon>
        <taxon>Basidiomycota</taxon>
        <taxon>Agaricomycotina</taxon>
        <taxon>Agaricomycetes</taxon>
        <taxon>Agaricomycetidae</taxon>
        <taxon>Agaricales</taxon>
        <taxon>Marasmiineae</taxon>
        <taxon>Mycenaceae</taxon>
        <taxon>Mycena</taxon>
    </lineage>
</organism>
<feature type="region of interest" description="Disordered" evidence="1">
    <location>
        <begin position="118"/>
        <end position="180"/>
    </location>
</feature>
<dbReference type="AlphaFoldDB" id="A0AAD6Y618"/>
<keyword evidence="2" id="KW-0732">Signal</keyword>
<gene>
    <name evidence="3" type="ORF">GGX14DRAFT_573418</name>
</gene>
<feature type="chain" id="PRO_5042020145" evidence="2">
    <location>
        <begin position="20"/>
        <end position="214"/>
    </location>
</feature>
<sequence length="214" mass="21973">MTLLSILTICLLLCRPALSAADLAARDDLNPALTDRDRSRRHLRIRHLLPRVRPAPEQRANAALQVYESDIVMRTGVVISDPSFLAWAGTGFPDWSQASAACDNAENNYEVALASATPAPSSAAPASPSASPGASSASPGASATPAPSSAPPTPSGPPPSSAVQPPASPSPSPSQPGSAALHAPSWALALAGLVVAFRRRADSYIGVLPYINKT</sequence>
<proteinExistence type="predicted"/>
<evidence type="ECO:0000256" key="1">
    <source>
        <dbReference type="SAM" id="MobiDB-lite"/>
    </source>
</evidence>
<reference evidence="3" key="1">
    <citation type="submission" date="2023-03" db="EMBL/GenBank/DDBJ databases">
        <title>Massive genome expansion in bonnet fungi (Mycena s.s.) driven by repeated elements and novel gene families across ecological guilds.</title>
        <authorList>
            <consortium name="Lawrence Berkeley National Laboratory"/>
            <person name="Harder C.B."/>
            <person name="Miyauchi S."/>
            <person name="Viragh M."/>
            <person name="Kuo A."/>
            <person name="Thoen E."/>
            <person name="Andreopoulos B."/>
            <person name="Lu D."/>
            <person name="Skrede I."/>
            <person name="Drula E."/>
            <person name="Henrissat B."/>
            <person name="Morin E."/>
            <person name="Kohler A."/>
            <person name="Barry K."/>
            <person name="LaButti K."/>
            <person name="Morin E."/>
            <person name="Salamov A."/>
            <person name="Lipzen A."/>
            <person name="Mereny Z."/>
            <person name="Hegedus B."/>
            <person name="Baldrian P."/>
            <person name="Stursova M."/>
            <person name="Weitz H."/>
            <person name="Taylor A."/>
            <person name="Grigoriev I.V."/>
            <person name="Nagy L.G."/>
            <person name="Martin F."/>
            <person name="Kauserud H."/>
        </authorList>
    </citation>
    <scope>NUCLEOTIDE SEQUENCE</scope>
    <source>
        <strain evidence="3">9144</strain>
    </source>
</reference>
<evidence type="ECO:0000313" key="3">
    <source>
        <dbReference type="EMBL" id="KAJ7198542.1"/>
    </source>
</evidence>
<protein>
    <submittedName>
        <fullName evidence="3">Uncharacterized protein</fullName>
    </submittedName>
</protein>
<feature type="signal peptide" evidence="2">
    <location>
        <begin position="1"/>
        <end position="19"/>
    </location>
</feature>
<keyword evidence="4" id="KW-1185">Reference proteome</keyword>
<feature type="compositionally biased region" description="Low complexity" evidence="1">
    <location>
        <begin position="118"/>
        <end position="147"/>
    </location>
</feature>
<accession>A0AAD6Y618</accession>
<evidence type="ECO:0000256" key="2">
    <source>
        <dbReference type="SAM" id="SignalP"/>
    </source>
</evidence>